<dbReference type="FunFam" id="3.40.5.60:FF:000001">
    <property type="entry name" value="DNA replication complex GINS protein SLD5"/>
    <property type="match status" value="1"/>
</dbReference>
<evidence type="ECO:0000259" key="8">
    <source>
        <dbReference type="Pfam" id="PF16922"/>
    </source>
</evidence>
<dbReference type="PANTHER" id="PTHR21206:SF0">
    <property type="entry name" value="DNA REPLICATION COMPLEX GINS PROTEIN SLD5"/>
    <property type="match status" value="1"/>
</dbReference>
<evidence type="ECO:0000256" key="3">
    <source>
        <dbReference type="ARBA" id="ARBA00014804"/>
    </source>
</evidence>
<dbReference type="GO" id="GO:0006261">
    <property type="term" value="P:DNA-templated DNA replication"/>
    <property type="evidence" value="ECO:0007669"/>
    <property type="project" value="InterPro"/>
</dbReference>
<sequence>MDDISSEDILLEEDESEMMHLTPAQLVDRMQETWINEIRAPEILPYKYEYVECLLEHINSMEENIETLQTASLVKVVHQLEIDRFRYIIASYLRTRLEKIELHVFHILKEEDTRIEKNELPYLSDGELQFAQEYKNSIEQHFQSVLSFWPGMPPDDWKNNPVVPNLDSFVFLKSKENVEGVIIDDSDENDIVDLKEGSQVILSYSKIADLLKNDKVSLL</sequence>
<evidence type="ECO:0000259" key="7">
    <source>
        <dbReference type="Pfam" id="PF05916"/>
    </source>
</evidence>
<feature type="domain" description="GINS subunit" evidence="7">
    <location>
        <begin position="77"/>
        <end position="144"/>
    </location>
</feature>
<dbReference type="SUPFAM" id="SSF160059">
    <property type="entry name" value="PriA/YqbF domain"/>
    <property type="match status" value="1"/>
</dbReference>
<dbReference type="CDD" id="cd11711">
    <property type="entry name" value="GINS_A_Sld5"/>
    <property type="match status" value="1"/>
</dbReference>
<dbReference type="GO" id="GO:0000811">
    <property type="term" value="C:GINS complex"/>
    <property type="evidence" value="ECO:0007669"/>
    <property type="project" value="UniProtKB-UniRule"/>
</dbReference>
<evidence type="ECO:0000313" key="10">
    <source>
        <dbReference type="RefSeq" id="XP_018319120.1"/>
    </source>
</evidence>
<dbReference type="FunCoup" id="A0A1W4WGI3">
    <property type="interactions" value="1210"/>
</dbReference>
<dbReference type="InterPro" id="IPR038749">
    <property type="entry name" value="Sld5_GINS_A"/>
</dbReference>
<keyword evidence="4 6" id="KW-0235">DNA replication</keyword>
<dbReference type="Gene3D" id="1.20.58.1030">
    <property type="match status" value="1"/>
</dbReference>
<evidence type="ECO:0000256" key="2">
    <source>
        <dbReference type="ARBA" id="ARBA00008187"/>
    </source>
</evidence>
<dbReference type="PIRSF" id="PIRSF007764">
    <property type="entry name" value="Sld5"/>
    <property type="match status" value="1"/>
</dbReference>
<dbReference type="RefSeq" id="XP_018319120.1">
    <property type="nucleotide sequence ID" value="XM_018463618.2"/>
</dbReference>
<dbReference type="PANTHER" id="PTHR21206">
    <property type="entry name" value="SLD5 PROTEIN"/>
    <property type="match status" value="1"/>
</dbReference>
<keyword evidence="5 6" id="KW-0539">Nucleus</keyword>
<evidence type="ECO:0000313" key="9">
    <source>
        <dbReference type="Proteomes" id="UP000192223"/>
    </source>
</evidence>
<comment type="subcellular location">
    <subcellularLocation>
        <location evidence="1 6">Nucleus</location>
    </subcellularLocation>
</comment>
<accession>A0A1W4WGI3</accession>
<organism evidence="9 10">
    <name type="scientific">Agrilus planipennis</name>
    <name type="common">Emerald ash borer</name>
    <name type="synonym">Agrilus marcopoli</name>
    <dbReference type="NCBI Taxonomy" id="224129"/>
    <lineage>
        <taxon>Eukaryota</taxon>
        <taxon>Metazoa</taxon>
        <taxon>Ecdysozoa</taxon>
        <taxon>Arthropoda</taxon>
        <taxon>Hexapoda</taxon>
        <taxon>Insecta</taxon>
        <taxon>Pterygota</taxon>
        <taxon>Neoptera</taxon>
        <taxon>Endopterygota</taxon>
        <taxon>Coleoptera</taxon>
        <taxon>Polyphaga</taxon>
        <taxon>Elateriformia</taxon>
        <taxon>Buprestoidea</taxon>
        <taxon>Buprestidae</taxon>
        <taxon>Agrilinae</taxon>
        <taxon>Agrilus</taxon>
    </lineage>
</organism>
<comment type="function">
    <text evidence="6">The GINS complex plays an essential role in the initiation of DNA replication.</text>
</comment>
<dbReference type="Pfam" id="PF05916">
    <property type="entry name" value="Sld5"/>
    <property type="match status" value="1"/>
</dbReference>
<proteinExistence type="inferred from homology"/>
<dbReference type="Pfam" id="PF16922">
    <property type="entry name" value="SLD5_C"/>
    <property type="match status" value="1"/>
</dbReference>
<gene>
    <name evidence="10" type="primary">LOC108732679</name>
</gene>
<evidence type="ECO:0000256" key="4">
    <source>
        <dbReference type="ARBA" id="ARBA00022705"/>
    </source>
</evidence>
<protein>
    <recommendedName>
        <fullName evidence="3 6">DNA replication complex GINS protein SLD5</fullName>
    </recommendedName>
</protein>
<evidence type="ECO:0000256" key="5">
    <source>
        <dbReference type="ARBA" id="ARBA00023242"/>
    </source>
</evidence>
<evidence type="ECO:0000256" key="1">
    <source>
        <dbReference type="ARBA" id="ARBA00004123"/>
    </source>
</evidence>
<dbReference type="KEGG" id="apln:108732679"/>
<comment type="similarity">
    <text evidence="2 6">Belongs to the GINS4/SLD5 family.</text>
</comment>
<dbReference type="InterPro" id="IPR036224">
    <property type="entry name" value="GINS_bundle-like_dom_sf"/>
</dbReference>
<dbReference type="InterPro" id="IPR021151">
    <property type="entry name" value="GINS_A"/>
</dbReference>
<feature type="domain" description="DNA replication complex GINS protein SLD5 C-terminal" evidence="8">
    <location>
        <begin position="164"/>
        <end position="219"/>
    </location>
</feature>
<dbReference type="Proteomes" id="UP000192223">
    <property type="component" value="Unplaced"/>
</dbReference>
<dbReference type="SUPFAM" id="SSF158573">
    <property type="entry name" value="GINS helical bundle-like"/>
    <property type="match status" value="1"/>
</dbReference>
<dbReference type="CTD" id="43166"/>
<dbReference type="AlphaFoldDB" id="A0A1W4WGI3"/>
<dbReference type="STRING" id="224129.A0A1W4WGI3"/>
<keyword evidence="9" id="KW-1185">Reference proteome</keyword>
<dbReference type="InParanoid" id="A0A1W4WGI3"/>
<dbReference type="GeneID" id="108732679"/>
<dbReference type="InterPro" id="IPR008591">
    <property type="entry name" value="GINS_Sld5"/>
</dbReference>
<dbReference type="InterPro" id="IPR031633">
    <property type="entry name" value="SLD5_C"/>
</dbReference>
<dbReference type="OrthoDB" id="338231at2759"/>
<evidence type="ECO:0000256" key="6">
    <source>
        <dbReference type="PIRNR" id="PIRNR007764"/>
    </source>
</evidence>
<dbReference type="GO" id="GO:0000727">
    <property type="term" value="P:double-strand break repair via break-induced replication"/>
    <property type="evidence" value="ECO:0007669"/>
    <property type="project" value="TreeGrafter"/>
</dbReference>
<name>A0A1W4WGI3_AGRPL</name>
<reference evidence="10" key="1">
    <citation type="submission" date="2025-08" db="UniProtKB">
        <authorList>
            <consortium name="RefSeq"/>
        </authorList>
    </citation>
    <scope>IDENTIFICATION</scope>
    <source>
        <tissue evidence="10">Entire body</tissue>
    </source>
</reference>
<dbReference type="CDD" id="cd21692">
    <property type="entry name" value="GINS_B_Sld5"/>
    <property type="match status" value="1"/>
</dbReference>
<dbReference type="Gene3D" id="3.40.5.60">
    <property type="match status" value="1"/>
</dbReference>